<evidence type="ECO:0000256" key="9">
    <source>
        <dbReference type="ARBA" id="ARBA00022741"/>
    </source>
</evidence>
<dbReference type="GO" id="GO:0015937">
    <property type="term" value="P:coenzyme A biosynthetic process"/>
    <property type="evidence" value="ECO:0007669"/>
    <property type="project" value="UniProtKB-UniRule"/>
</dbReference>
<comment type="cofactor">
    <cofactor evidence="2">
        <name>K(+)</name>
        <dbReference type="ChEBI" id="CHEBI:29103"/>
    </cofactor>
</comment>
<comment type="function">
    <text evidence="16">Catalyzes the phosphorylation of pantothenate (Pan), the first step in CoA biosynthesis.</text>
</comment>
<dbReference type="NCBIfam" id="NF009848">
    <property type="entry name" value="PRK13318.1-6"/>
    <property type="match status" value="1"/>
</dbReference>
<sequence>MIICLDVGNSHIYGGLYRNSELVLQFRKTSRERFTSDEFGIFLRSVLKENNFTPEEVSEISICSVVPDLNHSIRSAALKYFNIEPFFLKPGVKTGLKIKYRNPLEVGADRIANAIAAVDKFPGKNLIVVDFGTATTFCVISKQKEYLGGIIIPGVKISMEILESSTAQLPAVEITEAVEVVGRSTVESIQSGLYFGQIGMVNELKKRITEEAFGEDKPVVIGTGGFSRLFESAGLFDIIIPTLVLDGLFKAILINRESEK</sequence>
<dbReference type="InterPro" id="IPR004619">
    <property type="entry name" value="Type_III_PanK"/>
</dbReference>
<dbReference type="CDD" id="cd24015">
    <property type="entry name" value="ASKHA_NBD_PanK-III"/>
    <property type="match status" value="1"/>
</dbReference>
<evidence type="ECO:0000256" key="10">
    <source>
        <dbReference type="ARBA" id="ARBA00022777"/>
    </source>
</evidence>
<keyword evidence="18" id="KW-1185">Reference proteome</keyword>
<evidence type="ECO:0000256" key="16">
    <source>
        <dbReference type="HAMAP-Rule" id="MF_01274"/>
    </source>
</evidence>
<evidence type="ECO:0000256" key="3">
    <source>
        <dbReference type="ARBA" id="ARBA00004496"/>
    </source>
</evidence>
<dbReference type="AlphaFoldDB" id="I7A577"/>
<protein>
    <recommendedName>
        <fullName evidence="15 16">Type III pantothenate kinase</fullName>
        <ecNumber evidence="6 16">2.7.1.33</ecNumber>
    </recommendedName>
    <alternativeName>
        <fullName evidence="16">PanK-III</fullName>
    </alternativeName>
    <alternativeName>
        <fullName evidence="16">Pantothenic acid kinase</fullName>
    </alternativeName>
</protein>
<keyword evidence="11 16" id="KW-0067">ATP-binding</keyword>
<evidence type="ECO:0000313" key="18">
    <source>
        <dbReference type="Proteomes" id="UP000009011"/>
    </source>
</evidence>
<dbReference type="RefSeq" id="WP_014856463.1">
    <property type="nucleotide sequence ID" value="NC_018178.1"/>
</dbReference>
<organism evidence="17 18">
    <name type="scientific">Melioribacter roseus (strain DSM 23840 / JCM 17771 / VKM B-2668 / P3M-2)</name>
    <dbReference type="NCBI Taxonomy" id="1191523"/>
    <lineage>
        <taxon>Bacteria</taxon>
        <taxon>Pseudomonadati</taxon>
        <taxon>Ignavibacteriota</taxon>
        <taxon>Ignavibacteria</taxon>
        <taxon>Ignavibacteriales</taxon>
        <taxon>Melioribacteraceae</taxon>
        <taxon>Melioribacter</taxon>
    </lineage>
</organism>
<keyword evidence="10 16" id="KW-0418">Kinase</keyword>
<keyword evidence="12 16" id="KW-0630">Potassium</keyword>
<dbReference type="eggNOG" id="COG1521">
    <property type="taxonomic scope" value="Bacteria"/>
</dbReference>
<dbReference type="PATRIC" id="fig|1191523.3.peg.1907"/>
<comment type="cofactor">
    <cofactor evidence="16">
        <name>NH4(+)</name>
        <dbReference type="ChEBI" id="CHEBI:28938"/>
    </cofactor>
    <cofactor evidence="16">
        <name>K(+)</name>
        <dbReference type="ChEBI" id="CHEBI:29103"/>
    </cofactor>
    <text evidence="16">A monovalent cation. Ammonium or potassium.</text>
</comment>
<evidence type="ECO:0000256" key="6">
    <source>
        <dbReference type="ARBA" id="ARBA00012102"/>
    </source>
</evidence>
<name>I7A577_MELRP</name>
<feature type="binding site" evidence="16">
    <location>
        <position position="100"/>
    </location>
    <ligand>
        <name>substrate</name>
    </ligand>
</feature>
<keyword evidence="16" id="KW-0479">Metal-binding</keyword>
<dbReference type="SUPFAM" id="SSF53067">
    <property type="entry name" value="Actin-like ATPase domain"/>
    <property type="match status" value="2"/>
</dbReference>
<proteinExistence type="inferred from homology"/>
<gene>
    <name evidence="16" type="primary">coaX</name>
    <name evidence="17" type="ordered locus">MROS_1797</name>
</gene>
<keyword evidence="7 16" id="KW-0963">Cytoplasm</keyword>
<dbReference type="Gene3D" id="3.30.420.40">
    <property type="match status" value="2"/>
</dbReference>
<dbReference type="InterPro" id="IPR043129">
    <property type="entry name" value="ATPase_NBD"/>
</dbReference>
<evidence type="ECO:0000256" key="13">
    <source>
        <dbReference type="ARBA" id="ARBA00022993"/>
    </source>
</evidence>
<feature type="binding site" evidence="16">
    <location>
        <begin position="107"/>
        <end position="110"/>
    </location>
    <ligand>
        <name>substrate</name>
    </ligand>
</feature>
<dbReference type="UniPathway" id="UPA00241">
    <property type="reaction ID" value="UER00352"/>
</dbReference>
<comment type="subunit">
    <text evidence="5 16">Homodimer.</text>
</comment>
<dbReference type="NCBIfam" id="TIGR00671">
    <property type="entry name" value="baf"/>
    <property type="match status" value="1"/>
</dbReference>
<dbReference type="GO" id="GO:0046872">
    <property type="term" value="F:metal ion binding"/>
    <property type="evidence" value="ECO:0007669"/>
    <property type="project" value="UniProtKB-KW"/>
</dbReference>
<evidence type="ECO:0000256" key="4">
    <source>
        <dbReference type="ARBA" id="ARBA00005225"/>
    </source>
</evidence>
<dbReference type="GO" id="GO:0005524">
    <property type="term" value="F:ATP binding"/>
    <property type="evidence" value="ECO:0007669"/>
    <property type="project" value="UniProtKB-UniRule"/>
</dbReference>
<dbReference type="Proteomes" id="UP000009011">
    <property type="component" value="Chromosome"/>
</dbReference>
<evidence type="ECO:0000256" key="2">
    <source>
        <dbReference type="ARBA" id="ARBA00001958"/>
    </source>
</evidence>
<dbReference type="EMBL" id="CP003557">
    <property type="protein sequence ID" value="AFN75031.1"/>
    <property type="molecule type" value="Genomic_DNA"/>
</dbReference>
<reference evidence="17 18" key="1">
    <citation type="journal article" date="2013" name="PLoS ONE">
        <title>Genomic analysis of Melioribacter roseus, facultatively anaerobic organotrophic bacterium representing a novel deep lineage within Bacteriodetes/Chlorobi group.</title>
        <authorList>
            <person name="Kadnikov V.V."/>
            <person name="Mardanov A.V."/>
            <person name="Podosokorskaya O.A."/>
            <person name="Gavrilov S.N."/>
            <person name="Kublanov I.V."/>
            <person name="Beletsky A.V."/>
            <person name="Bonch-Osmolovskaya E.A."/>
            <person name="Ravin N.V."/>
        </authorList>
    </citation>
    <scope>NUCLEOTIDE SEQUENCE [LARGE SCALE GENOMIC DNA]</scope>
    <source>
        <strain evidence="18">JCM 17771 / P3M-2</strain>
    </source>
</reference>
<accession>I7A577</accession>
<dbReference type="HAMAP" id="MF_01274">
    <property type="entry name" value="Pantothen_kinase_3"/>
    <property type="match status" value="1"/>
</dbReference>
<keyword evidence="8 16" id="KW-0808">Transferase</keyword>
<keyword evidence="9 16" id="KW-0547">Nucleotide-binding</keyword>
<dbReference type="GO" id="GO:0004594">
    <property type="term" value="F:pantothenate kinase activity"/>
    <property type="evidence" value="ECO:0007669"/>
    <property type="project" value="UniProtKB-UniRule"/>
</dbReference>
<dbReference type="PANTHER" id="PTHR34265:SF1">
    <property type="entry name" value="TYPE III PANTOTHENATE KINASE"/>
    <property type="match status" value="1"/>
</dbReference>
<evidence type="ECO:0000256" key="7">
    <source>
        <dbReference type="ARBA" id="ARBA00022490"/>
    </source>
</evidence>
<evidence type="ECO:0000256" key="5">
    <source>
        <dbReference type="ARBA" id="ARBA00011738"/>
    </source>
</evidence>
<feature type="binding site" evidence="16">
    <location>
        <begin position="6"/>
        <end position="13"/>
    </location>
    <ligand>
        <name>ATP</name>
        <dbReference type="ChEBI" id="CHEBI:30616"/>
    </ligand>
</feature>
<dbReference type="EC" id="2.7.1.33" evidence="6 16"/>
<comment type="subcellular location">
    <subcellularLocation>
        <location evidence="3 16">Cytoplasm</location>
    </subcellularLocation>
</comment>
<evidence type="ECO:0000256" key="8">
    <source>
        <dbReference type="ARBA" id="ARBA00022679"/>
    </source>
</evidence>
<evidence type="ECO:0000313" key="17">
    <source>
        <dbReference type="EMBL" id="AFN75031.1"/>
    </source>
</evidence>
<dbReference type="KEGG" id="mro:MROS_1797"/>
<keyword evidence="13 16" id="KW-0173">Coenzyme A biosynthesis</keyword>
<dbReference type="GO" id="GO:0005737">
    <property type="term" value="C:cytoplasm"/>
    <property type="evidence" value="ECO:0007669"/>
    <property type="project" value="UniProtKB-SubCell"/>
</dbReference>
<evidence type="ECO:0000256" key="14">
    <source>
        <dbReference type="ARBA" id="ARBA00038036"/>
    </source>
</evidence>
<dbReference type="NCBIfam" id="NF009855">
    <property type="entry name" value="PRK13321.1"/>
    <property type="match status" value="1"/>
</dbReference>
<dbReference type="HOGENOM" id="CLU_066627_1_0_10"/>
<comment type="similarity">
    <text evidence="14 16">Belongs to the type III pantothenate kinase family.</text>
</comment>
<feature type="binding site" evidence="16">
    <location>
        <position position="130"/>
    </location>
    <ligand>
        <name>K(+)</name>
        <dbReference type="ChEBI" id="CHEBI:29103"/>
    </ligand>
</feature>
<dbReference type="STRING" id="1191523.MROS_1797"/>
<evidence type="ECO:0000256" key="1">
    <source>
        <dbReference type="ARBA" id="ARBA00001206"/>
    </source>
</evidence>
<comment type="catalytic activity">
    <reaction evidence="1 16">
        <text>(R)-pantothenate + ATP = (R)-4'-phosphopantothenate + ADP + H(+)</text>
        <dbReference type="Rhea" id="RHEA:16373"/>
        <dbReference type="ChEBI" id="CHEBI:10986"/>
        <dbReference type="ChEBI" id="CHEBI:15378"/>
        <dbReference type="ChEBI" id="CHEBI:29032"/>
        <dbReference type="ChEBI" id="CHEBI:30616"/>
        <dbReference type="ChEBI" id="CHEBI:456216"/>
        <dbReference type="EC" id="2.7.1.33"/>
    </reaction>
</comment>
<dbReference type="Pfam" id="PF03309">
    <property type="entry name" value="Pan_kinase"/>
    <property type="match status" value="1"/>
</dbReference>
<dbReference type="PANTHER" id="PTHR34265">
    <property type="entry name" value="TYPE III PANTOTHENATE KINASE"/>
    <property type="match status" value="1"/>
</dbReference>
<comment type="pathway">
    <text evidence="4 16">Cofactor biosynthesis; coenzyme A biosynthesis; CoA from (R)-pantothenate: step 1/5.</text>
</comment>
<evidence type="ECO:0000256" key="15">
    <source>
        <dbReference type="ARBA" id="ARBA00040883"/>
    </source>
</evidence>
<feature type="active site" description="Proton acceptor" evidence="16">
    <location>
        <position position="109"/>
    </location>
</feature>
<feature type="binding site" evidence="16">
    <location>
        <position position="185"/>
    </location>
    <ligand>
        <name>substrate</name>
    </ligand>
</feature>
<feature type="binding site" evidence="16">
    <location>
        <position position="133"/>
    </location>
    <ligand>
        <name>ATP</name>
        <dbReference type="ChEBI" id="CHEBI:30616"/>
    </ligand>
</feature>
<evidence type="ECO:0000256" key="12">
    <source>
        <dbReference type="ARBA" id="ARBA00022958"/>
    </source>
</evidence>
<evidence type="ECO:0000256" key="11">
    <source>
        <dbReference type="ARBA" id="ARBA00022840"/>
    </source>
</evidence>
<dbReference type="OrthoDB" id="9804707at2"/>